<proteinExistence type="predicted"/>
<gene>
    <name evidence="1" type="ordered locus">VIT_16s0039g00170</name>
</gene>
<evidence type="ECO:0000313" key="2">
    <source>
        <dbReference type="Proteomes" id="UP000009183"/>
    </source>
</evidence>
<dbReference type="EMBL" id="FN594986">
    <property type="protein sequence ID" value="CCB45227.1"/>
    <property type="molecule type" value="Genomic_DNA"/>
</dbReference>
<keyword evidence="2" id="KW-1185">Reference proteome</keyword>
<accession>F6GZ41</accession>
<dbReference type="PaxDb" id="29760-VIT_16s0039g00170.t01"/>
<evidence type="ECO:0000313" key="1">
    <source>
        <dbReference type="EMBL" id="CCB45227.1"/>
    </source>
</evidence>
<protein>
    <submittedName>
        <fullName evidence="1">Uncharacterized protein</fullName>
    </submittedName>
</protein>
<dbReference type="AlphaFoldDB" id="F6GZ41"/>
<organism evidence="1 2">
    <name type="scientific">Vitis vinifera</name>
    <name type="common">Grape</name>
    <dbReference type="NCBI Taxonomy" id="29760"/>
    <lineage>
        <taxon>Eukaryota</taxon>
        <taxon>Viridiplantae</taxon>
        <taxon>Streptophyta</taxon>
        <taxon>Embryophyta</taxon>
        <taxon>Tracheophyta</taxon>
        <taxon>Spermatophyta</taxon>
        <taxon>Magnoliopsida</taxon>
        <taxon>eudicotyledons</taxon>
        <taxon>Gunneridae</taxon>
        <taxon>Pentapetalae</taxon>
        <taxon>rosids</taxon>
        <taxon>Vitales</taxon>
        <taxon>Vitaceae</taxon>
        <taxon>Viteae</taxon>
        <taxon>Vitis</taxon>
    </lineage>
</organism>
<dbReference type="HOGENOM" id="CLU_3161027_0_0_1"/>
<reference evidence="2" key="1">
    <citation type="journal article" date="2007" name="Nature">
        <title>The grapevine genome sequence suggests ancestral hexaploidization in major angiosperm phyla.</title>
        <authorList>
            <consortium name="The French-Italian Public Consortium for Grapevine Genome Characterization."/>
            <person name="Jaillon O."/>
            <person name="Aury J.-M."/>
            <person name="Noel B."/>
            <person name="Policriti A."/>
            <person name="Clepet C."/>
            <person name="Casagrande A."/>
            <person name="Choisne N."/>
            <person name="Aubourg S."/>
            <person name="Vitulo N."/>
            <person name="Jubin C."/>
            <person name="Vezzi A."/>
            <person name="Legeai F."/>
            <person name="Hugueney P."/>
            <person name="Dasilva C."/>
            <person name="Horner D."/>
            <person name="Mica E."/>
            <person name="Jublot D."/>
            <person name="Poulain J."/>
            <person name="Bruyere C."/>
            <person name="Billault A."/>
            <person name="Segurens B."/>
            <person name="Gouyvenoux M."/>
            <person name="Ugarte E."/>
            <person name="Cattonaro F."/>
            <person name="Anthouard V."/>
            <person name="Vico V."/>
            <person name="Del Fabbro C."/>
            <person name="Alaux M."/>
            <person name="Di Gaspero G."/>
            <person name="Dumas V."/>
            <person name="Felice N."/>
            <person name="Paillard S."/>
            <person name="Juman I."/>
            <person name="Moroldo M."/>
            <person name="Scalabrin S."/>
            <person name="Canaguier A."/>
            <person name="Le Clainche I."/>
            <person name="Malacrida G."/>
            <person name="Durand E."/>
            <person name="Pesole G."/>
            <person name="Laucou V."/>
            <person name="Chatelet P."/>
            <person name="Merdinoglu D."/>
            <person name="Delledonne M."/>
            <person name="Pezzotti M."/>
            <person name="Lecharny A."/>
            <person name="Scarpelli C."/>
            <person name="Artiguenave F."/>
            <person name="Pe M.E."/>
            <person name="Valle G."/>
            <person name="Morgante M."/>
            <person name="Caboche M."/>
            <person name="Adam-Blondon A.-F."/>
            <person name="Weissenbach J."/>
            <person name="Quetier F."/>
            <person name="Wincker P."/>
        </authorList>
    </citation>
    <scope>NUCLEOTIDE SEQUENCE [LARGE SCALE GENOMIC DNA]</scope>
    <source>
        <strain evidence="2">cv. Pinot noir / PN40024</strain>
    </source>
</reference>
<dbReference type="Proteomes" id="UP000009183">
    <property type="component" value="Chromosome 16, unordered"/>
</dbReference>
<name>F6GZ41_VITVI</name>
<sequence length="48" mass="5365">MIRGKWRKKISTKDLAIVVMFGTDFPMFATSHFKLYAAASTNMLVGIA</sequence>
<dbReference type="InParanoid" id="F6GZ41"/>